<comment type="caution">
    <text evidence="2">The sequence shown here is derived from an EMBL/GenBank/DDBJ whole genome shotgun (WGS) entry which is preliminary data.</text>
</comment>
<dbReference type="InterPro" id="IPR036440">
    <property type="entry name" value="Peptidase_C15-like_sf"/>
</dbReference>
<evidence type="ECO:0000256" key="1">
    <source>
        <dbReference type="SAM" id="MobiDB-lite"/>
    </source>
</evidence>
<sequence length="25" mass="2554">MTTVLLTGFEPFAGDSANPSGDAVR</sequence>
<dbReference type="SUPFAM" id="SSF53182">
    <property type="entry name" value="Pyrrolidone carboxyl peptidase (pyroglutamate aminopeptidase)"/>
    <property type="match status" value="1"/>
</dbReference>
<dbReference type="Proteomes" id="UP000257479">
    <property type="component" value="Unassembled WGS sequence"/>
</dbReference>
<name>A0A3C1KD69_9MICO</name>
<organism evidence="2 3">
    <name type="scientific">Microbacterium ginsengisoli</name>
    <dbReference type="NCBI Taxonomy" id="400772"/>
    <lineage>
        <taxon>Bacteria</taxon>
        <taxon>Bacillati</taxon>
        <taxon>Actinomycetota</taxon>
        <taxon>Actinomycetes</taxon>
        <taxon>Micrococcales</taxon>
        <taxon>Microbacteriaceae</taxon>
        <taxon>Microbacterium</taxon>
    </lineage>
</organism>
<evidence type="ECO:0000313" key="3">
    <source>
        <dbReference type="Proteomes" id="UP000257479"/>
    </source>
</evidence>
<dbReference type="Gene3D" id="3.40.630.20">
    <property type="entry name" value="Peptidase C15, pyroglutamyl peptidase I-like"/>
    <property type="match status" value="1"/>
</dbReference>
<evidence type="ECO:0000313" key="2">
    <source>
        <dbReference type="EMBL" id="HAN24314.1"/>
    </source>
</evidence>
<accession>A0A3C1KD69</accession>
<protein>
    <submittedName>
        <fullName evidence="2">Pyroglutamyl-peptidase I</fullName>
    </submittedName>
</protein>
<reference evidence="2 3" key="1">
    <citation type="journal article" date="2018" name="Nat. Biotechnol.">
        <title>A standardized bacterial taxonomy based on genome phylogeny substantially revises the tree of life.</title>
        <authorList>
            <person name="Parks D.H."/>
            <person name="Chuvochina M."/>
            <person name="Waite D.W."/>
            <person name="Rinke C."/>
            <person name="Skarshewski A."/>
            <person name="Chaumeil P.A."/>
            <person name="Hugenholtz P."/>
        </authorList>
    </citation>
    <scope>NUCLEOTIDE SEQUENCE [LARGE SCALE GENOMIC DNA]</scope>
    <source>
        <strain evidence="2">UBA9152</strain>
    </source>
</reference>
<feature type="region of interest" description="Disordered" evidence="1">
    <location>
        <begin position="1"/>
        <end position="25"/>
    </location>
</feature>
<dbReference type="EMBL" id="DMNG01000120">
    <property type="protein sequence ID" value="HAN24314.1"/>
    <property type="molecule type" value="Genomic_DNA"/>
</dbReference>
<proteinExistence type="predicted"/>
<dbReference type="AlphaFoldDB" id="A0A3C1KD69"/>
<gene>
    <name evidence="2" type="ORF">DCP95_07050</name>
</gene>
<feature type="non-terminal residue" evidence="2">
    <location>
        <position position="25"/>
    </location>
</feature>